<dbReference type="Pfam" id="PF00067">
    <property type="entry name" value="p450"/>
    <property type="match status" value="2"/>
</dbReference>
<dbReference type="PANTHER" id="PTHR46696:SF1">
    <property type="entry name" value="CYTOCHROME P450 YJIB-RELATED"/>
    <property type="match status" value="1"/>
</dbReference>
<accession>A0A4Q7UEB8</accession>
<evidence type="ECO:0000256" key="3">
    <source>
        <dbReference type="ARBA" id="ARBA00022723"/>
    </source>
</evidence>
<dbReference type="GO" id="GO:0016705">
    <property type="term" value="F:oxidoreductase activity, acting on paired donors, with incorporation or reduction of molecular oxygen"/>
    <property type="evidence" value="ECO:0007669"/>
    <property type="project" value="InterPro"/>
</dbReference>
<evidence type="ECO:0000256" key="7">
    <source>
        <dbReference type="ARBA" id="ARBA00023033"/>
    </source>
</evidence>
<dbReference type="Proteomes" id="UP000293781">
    <property type="component" value="Unassembled WGS sequence"/>
</dbReference>
<gene>
    <name evidence="11" type="ORF">EV382_1635</name>
</gene>
<comment type="caution">
    <text evidence="11">The sequence shown here is derived from an EMBL/GenBank/DDBJ whole genome shotgun (WGS) entry which is preliminary data.</text>
</comment>
<comment type="pathway">
    <text evidence="9">Antibiotic biosynthesis; mycinamicin biosynthesis.</text>
</comment>
<dbReference type="GO" id="GO:0005506">
    <property type="term" value="F:iron ion binding"/>
    <property type="evidence" value="ECO:0007669"/>
    <property type="project" value="InterPro"/>
</dbReference>
<dbReference type="InterPro" id="IPR036396">
    <property type="entry name" value="Cyt_P450_sf"/>
</dbReference>
<dbReference type="GO" id="GO:0020037">
    <property type="term" value="F:heme binding"/>
    <property type="evidence" value="ECO:0007669"/>
    <property type="project" value="InterPro"/>
</dbReference>
<dbReference type="PROSITE" id="PS00086">
    <property type="entry name" value="CYTOCHROME_P450"/>
    <property type="match status" value="1"/>
</dbReference>
<keyword evidence="5 10" id="KW-0560">Oxidoreductase</keyword>
<sequence>MIPAAPTIDILGRSFVVEVGELLTGLYSEEGRQDPYPWYAALHRLGPISAVPARAEHRTVAAVAVGYDLIDGLLRDPEWTKQPPPGWEEQEILRTFQTSMMFINPPDHTRMRHVFSRTFTPRRLGALEPVILRVVDELLDRMADAGQGVVDFVADFAYPIPALVMAEFIGIPAAELPWYRERVEWIDEFLDVAGKTPQRLAAANTAAQDLRVFYRELIGHRRRVPGDDLLSGLVEALDSGEVELTEEELISNLIVLFNASFVTTVYMFSNGLPLLLAHPETVAALPTDATLAQGCVDEVLRLASPVHFLARAAPTDTVLDGVPVAKDDNVLIMIGAANRDPARFPAPDTFDPTRPGPPSLAFGVGLHFCLGAAVSRLEGRLALPRLFARFPALTVTETPTYSGSLFLRGIDKLLVSAGG</sequence>
<keyword evidence="2 10" id="KW-0349">Heme</keyword>
<dbReference type="EMBL" id="SHKK01000001">
    <property type="protein sequence ID" value="RZT78451.1"/>
    <property type="molecule type" value="Genomic_DNA"/>
</dbReference>
<comment type="similarity">
    <text evidence="1 10">Belongs to the cytochrome P450 family.</text>
</comment>
<evidence type="ECO:0000256" key="5">
    <source>
        <dbReference type="ARBA" id="ARBA00023002"/>
    </source>
</evidence>
<evidence type="ECO:0000313" key="11">
    <source>
        <dbReference type="EMBL" id="RZT78451.1"/>
    </source>
</evidence>
<keyword evidence="12" id="KW-1185">Reference proteome</keyword>
<dbReference type="FunFam" id="1.10.630.10:FF:000018">
    <property type="entry name" value="Cytochrome P450 monooxygenase"/>
    <property type="match status" value="1"/>
</dbReference>
<dbReference type="PRINTS" id="PR00359">
    <property type="entry name" value="BP450"/>
</dbReference>
<dbReference type="SUPFAM" id="SSF48264">
    <property type="entry name" value="Cytochrome P450"/>
    <property type="match status" value="1"/>
</dbReference>
<dbReference type="GO" id="GO:0004497">
    <property type="term" value="F:monooxygenase activity"/>
    <property type="evidence" value="ECO:0007669"/>
    <property type="project" value="UniProtKB-KW"/>
</dbReference>
<organism evidence="11 12">
    <name type="scientific">Micromonospora violae</name>
    <dbReference type="NCBI Taxonomy" id="1278207"/>
    <lineage>
        <taxon>Bacteria</taxon>
        <taxon>Bacillati</taxon>
        <taxon>Actinomycetota</taxon>
        <taxon>Actinomycetes</taxon>
        <taxon>Micromonosporales</taxon>
        <taxon>Micromonosporaceae</taxon>
        <taxon>Micromonospora</taxon>
    </lineage>
</organism>
<evidence type="ECO:0000256" key="1">
    <source>
        <dbReference type="ARBA" id="ARBA00010617"/>
    </source>
</evidence>
<evidence type="ECO:0000256" key="2">
    <source>
        <dbReference type="ARBA" id="ARBA00022617"/>
    </source>
</evidence>
<keyword evidence="8" id="KW-0045">Antibiotic biosynthesis</keyword>
<proteinExistence type="inferred from homology"/>
<evidence type="ECO:0000256" key="10">
    <source>
        <dbReference type="RuleBase" id="RU000461"/>
    </source>
</evidence>
<dbReference type="InterPro" id="IPR001128">
    <property type="entry name" value="Cyt_P450"/>
</dbReference>
<keyword evidence="4" id="KW-0521">NADP</keyword>
<dbReference type="InterPro" id="IPR017972">
    <property type="entry name" value="Cyt_P450_CS"/>
</dbReference>
<dbReference type="Gene3D" id="1.10.630.10">
    <property type="entry name" value="Cytochrome P450"/>
    <property type="match status" value="1"/>
</dbReference>
<evidence type="ECO:0000256" key="8">
    <source>
        <dbReference type="ARBA" id="ARBA00023194"/>
    </source>
</evidence>
<keyword evidence="3 10" id="KW-0479">Metal-binding</keyword>
<protein>
    <submittedName>
        <fullName evidence="11">Cytochrome P450</fullName>
    </submittedName>
</protein>
<dbReference type="CDD" id="cd20625">
    <property type="entry name" value="CYP164-like"/>
    <property type="match status" value="1"/>
</dbReference>
<evidence type="ECO:0000256" key="6">
    <source>
        <dbReference type="ARBA" id="ARBA00023004"/>
    </source>
</evidence>
<dbReference type="GO" id="GO:0017000">
    <property type="term" value="P:antibiotic biosynthetic process"/>
    <property type="evidence" value="ECO:0007669"/>
    <property type="project" value="UniProtKB-KW"/>
</dbReference>
<evidence type="ECO:0000256" key="4">
    <source>
        <dbReference type="ARBA" id="ARBA00022857"/>
    </source>
</evidence>
<dbReference type="PANTHER" id="PTHR46696">
    <property type="entry name" value="P450, PUTATIVE (EUROFUNG)-RELATED"/>
    <property type="match status" value="1"/>
</dbReference>
<evidence type="ECO:0000256" key="9">
    <source>
        <dbReference type="ARBA" id="ARBA00060683"/>
    </source>
</evidence>
<keyword evidence="7 10" id="KW-0503">Monooxygenase</keyword>
<dbReference type="InterPro" id="IPR002397">
    <property type="entry name" value="Cyt_P450_B"/>
</dbReference>
<name>A0A4Q7UEB8_9ACTN</name>
<evidence type="ECO:0000313" key="12">
    <source>
        <dbReference type="Proteomes" id="UP000293781"/>
    </source>
</evidence>
<reference evidence="11 12" key="1">
    <citation type="submission" date="2019-02" db="EMBL/GenBank/DDBJ databases">
        <title>Sequencing the genomes of 1000 actinobacteria strains.</title>
        <authorList>
            <person name="Klenk H.-P."/>
        </authorList>
    </citation>
    <scope>NUCLEOTIDE SEQUENCE [LARGE SCALE GENOMIC DNA]</scope>
    <source>
        <strain evidence="11 12">DSM 45888</strain>
    </source>
</reference>
<dbReference type="AlphaFoldDB" id="A0A4Q7UEB8"/>
<keyword evidence="6 10" id="KW-0408">Iron</keyword>